<dbReference type="RefSeq" id="WP_038529560.1">
    <property type="nucleotide sequence ID" value="NZ_CP007793.1"/>
</dbReference>
<evidence type="ECO:0000313" key="2">
    <source>
        <dbReference type="Proteomes" id="UP000027186"/>
    </source>
</evidence>
<gene>
    <name evidence="1" type="ORF">ABAZ39_12025</name>
</gene>
<organism evidence="1 2">
    <name type="scientific">Azospirillum argentinense</name>
    <dbReference type="NCBI Taxonomy" id="2970906"/>
    <lineage>
        <taxon>Bacteria</taxon>
        <taxon>Pseudomonadati</taxon>
        <taxon>Pseudomonadota</taxon>
        <taxon>Alphaproteobacteria</taxon>
        <taxon>Rhodospirillales</taxon>
        <taxon>Azospirillaceae</taxon>
        <taxon>Azospirillum</taxon>
    </lineage>
</organism>
<proteinExistence type="predicted"/>
<reference evidence="1 2" key="1">
    <citation type="journal article" date="2014" name="Genome Announc.">
        <title>Complete Genome Sequence of the Model Rhizosphere Strain Azospirillum brasilense Az39, Successfully Applied in Agriculture.</title>
        <authorList>
            <person name="Rivera D."/>
            <person name="Revale S."/>
            <person name="Molina R."/>
            <person name="Gualpa J."/>
            <person name="Puente M."/>
            <person name="Maroniche G."/>
            <person name="Paris G."/>
            <person name="Baker D."/>
            <person name="Clavijo B."/>
            <person name="McLay K."/>
            <person name="Spaepen S."/>
            <person name="Perticari A."/>
            <person name="Vazquez M."/>
            <person name="Wisniewski-Dye F."/>
            <person name="Watkins C."/>
            <person name="Martinez-Abarca F."/>
            <person name="Vanderleyden J."/>
            <person name="Cassan F."/>
        </authorList>
    </citation>
    <scope>NUCLEOTIDE SEQUENCE [LARGE SCALE GENOMIC DNA]</scope>
    <source>
        <strain evidence="1 2">Az39</strain>
    </source>
</reference>
<sequence length="89" mass="8935">MAYLPKDLSVLAYANGFTLWHYTTPDAAALVDNSGYFNGASDLLRSGDMILANTGTAGAPAAGVLVVAANAAGVVDVANLSPFGASNTD</sequence>
<dbReference type="EMBL" id="CP007793">
    <property type="protein sequence ID" value="AIB12702.1"/>
    <property type="molecule type" value="Genomic_DNA"/>
</dbReference>
<dbReference type="KEGG" id="abq:ABAZ39_12025"/>
<accession>A0A060DIF2</accession>
<dbReference type="AlphaFoldDB" id="A0A060DIF2"/>
<protein>
    <submittedName>
        <fullName evidence="1">Uncharacterized protein</fullName>
    </submittedName>
</protein>
<dbReference type="Proteomes" id="UP000027186">
    <property type="component" value="Chromosome"/>
</dbReference>
<evidence type="ECO:0000313" key="1">
    <source>
        <dbReference type="EMBL" id="AIB12702.1"/>
    </source>
</evidence>
<name>A0A060DIF2_9PROT</name>